<proteinExistence type="predicted"/>
<evidence type="ECO:0000256" key="1">
    <source>
        <dbReference type="SAM" id="SignalP"/>
    </source>
</evidence>
<dbReference type="AlphaFoldDB" id="A0A0W0FIV2"/>
<dbReference type="Proteomes" id="UP000054988">
    <property type="component" value="Unassembled WGS sequence"/>
</dbReference>
<comment type="caution">
    <text evidence="2">The sequence shown here is derived from an EMBL/GenBank/DDBJ whole genome shotgun (WGS) entry which is preliminary data.</text>
</comment>
<sequence>MRSLPFTLLAVLNLSLQVFAADPPADPFSCSPTQPCKIGCCGKNNVCGLGPDYCSAENCVSSCDQKSDCDPASLDFVVLLRSFAVVTPLNDHHVLVTRQPIESSDIMKGGQQLEPATECFPKTYHLEPTRI</sequence>
<evidence type="ECO:0008006" key="4">
    <source>
        <dbReference type="Google" id="ProtNLM"/>
    </source>
</evidence>
<feature type="chain" id="PRO_5006901813" description="Chitin-binding type-1 domain-containing protein" evidence="1">
    <location>
        <begin position="21"/>
        <end position="131"/>
    </location>
</feature>
<name>A0A0W0FIV2_MONRR</name>
<organism evidence="2 3">
    <name type="scientific">Moniliophthora roreri</name>
    <name type="common">Frosty pod rot fungus</name>
    <name type="synonym">Monilia roreri</name>
    <dbReference type="NCBI Taxonomy" id="221103"/>
    <lineage>
        <taxon>Eukaryota</taxon>
        <taxon>Fungi</taxon>
        <taxon>Dikarya</taxon>
        <taxon>Basidiomycota</taxon>
        <taxon>Agaricomycotina</taxon>
        <taxon>Agaricomycetes</taxon>
        <taxon>Agaricomycetidae</taxon>
        <taxon>Agaricales</taxon>
        <taxon>Marasmiineae</taxon>
        <taxon>Marasmiaceae</taxon>
        <taxon>Moniliophthora</taxon>
    </lineage>
</organism>
<dbReference type="CDD" id="cd06922">
    <property type="entry name" value="ChtBD1_GH18_1"/>
    <property type="match status" value="1"/>
</dbReference>
<gene>
    <name evidence="2" type="ORF">WG66_11261</name>
</gene>
<keyword evidence="1" id="KW-0732">Signal</keyword>
<dbReference type="EMBL" id="LATX01001921">
    <property type="protein sequence ID" value="KTB36181.1"/>
    <property type="molecule type" value="Genomic_DNA"/>
</dbReference>
<evidence type="ECO:0000313" key="3">
    <source>
        <dbReference type="Proteomes" id="UP000054988"/>
    </source>
</evidence>
<accession>A0A0W0FIV2</accession>
<evidence type="ECO:0000313" key="2">
    <source>
        <dbReference type="EMBL" id="KTB36181.1"/>
    </source>
</evidence>
<protein>
    <recommendedName>
        <fullName evidence="4">Chitin-binding type-1 domain-containing protein</fullName>
    </recommendedName>
</protein>
<feature type="signal peptide" evidence="1">
    <location>
        <begin position="1"/>
        <end position="20"/>
    </location>
</feature>
<reference evidence="2 3" key="1">
    <citation type="submission" date="2015-12" db="EMBL/GenBank/DDBJ databases">
        <title>Draft genome sequence of Moniliophthora roreri, the causal agent of frosty pod rot of cacao.</title>
        <authorList>
            <person name="Aime M.C."/>
            <person name="Diaz-Valderrama J.R."/>
            <person name="Kijpornyongpan T."/>
            <person name="Phillips-Mora W."/>
        </authorList>
    </citation>
    <scope>NUCLEOTIDE SEQUENCE [LARGE SCALE GENOMIC DNA]</scope>
    <source>
        <strain evidence="2 3">MCA 2952</strain>
    </source>
</reference>